<proteinExistence type="predicted"/>
<comment type="caution">
    <text evidence="1">The sequence shown here is derived from an EMBL/GenBank/DDBJ whole genome shotgun (WGS) entry which is preliminary data.</text>
</comment>
<name>A0A4Z0P1G6_9BACT</name>
<gene>
    <name evidence="1" type="ORF">EU556_21510</name>
</gene>
<dbReference type="Proteomes" id="UP000298337">
    <property type="component" value="Unassembled WGS sequence"/>
</dbReference>
<protein>
    <submittedName>
        <fullName evidence="1">Uncharacterized protein</fullName>
    </submittedName>
</protein>
<evidence type="ECO:0000313" key="2">
    <source>
        <dbReference type="Proteomes" id="UP000298337"/>
    </source>
</evidence>
<dbReference type="EMBL" id="SRLA01000005">
    <property type="protein sequence ID" value="TGE04761.1"/>
    <property type="molecule type" value="Genomic_DNA"/>
</dbReference>
<reference evidence="1 2" key="1">
    <citation type="submission" date="2019-04" db="EMBL/GenBank/DDBJ databases">
        <authorList>
            <person name="Feng G."/>
            <person name="Zhang J."/>
            <person name="Zhu H."/>
        </authorList>
    </citation>
    <scope>NUCLEOTIDE SEQUENCE [LARGE SCALE GENOMIC DNA]</scope>
    <source>
        <strain evidence="1 2">92R-1</strain>
    </source>
</reference>
<keyword evidence="2" id="KW-1185">Reference proteome</keyword>
<organism evidence="1 2">
    <name type="scientific">Hymenobacter fodinae</name>
    <dbReference type="NCBI Taxonomy" id="2510796"/>
    <lineage>
        <taxon>Bacteria</taxon>
        <taxon>Pseudomonadati</taxon>
        <taxon>Bacteroidota</taxon>
        <taxon>Cytophagia</taxon>
        <taxon>Cytophagales</taxon>
        <taxon>Hymenobacteraceae</taxon>
        <taxon>Hymenobacter</taxon>
    </lineage>
</organism>
<sequence length="151" mass="17440">MLSTIIVAALSVYVLVKSRVAIKVMENRIAFTSASIKSIQNNKLEISREINKYGIHNNFKKMENTNWDDILLFHGCRAYKKGESNLCIERPKSYGYTEDDKVIGLFSVSPDNETIRLVGVCDSCDNNQIREFNIKMDSISKLYNMRKYWLN</sequence>
<evidence type="ECO:0000313" key="1">
    <source>
        <dbReference type="EMBL" id="TGE04761.1"/>
    </source>
</evidence>
<accession>A0A4Z0P1G6</accession>
<dbReference type="AlphaFoldDB" id="A0A4Z0P1G6"/>